<organism evidence="20 21">
    <name type="scientific">Hoeflea halophila</name>
    <dbReference type="NCBI Taxonomy" id="714899"/>
    <lineage>
        <taxon>Bacteria</taxon>
        <taxon>Pseudomonadati</taxon>
        <taxon>Pseudomonadota</taxon>
        <taxon>Alphaproteobacteria</taxon>
        <taxon>Hyphomicrobiales</taxon>
        <taxon>Rhizobiaceae</taxon>
        <taxon>Hoeflea</taxon>
    </lineage>
</organism>
<comment type="subunit">
    <text evidence="2 14">Heterodimer of SoxA and SoxX.</text>
</comment>
<dbReference type="EC" id="2.8.5.2" evidence="14"/>
<evidence type="ECO:0000259" key="19">
    <source>
        <dbReference type="PROSITE" id="PS51007"/>
    </source>
</evidence>
<evidence type="ECO:0000256" key="3">
    <source>
        <dbReference type="ARBA" id="ARBA00022448"/>
    </source>
</evidence>
<evidence type="ECO:0000256" key="17">
    <source>
        <dbReference type="PIRSR" id="PIRSR038455-3"/>
    </source>
</evidence>
<evidence type="ECO:0000256" key="16">
    <source>
        <dbReference type="PIRSR" id="PIRSR038455-2"/>
    </source>
</evidence>
<evidence type="ECO:0000256" key="14">
    <source>
        <dbReference type="PIRNR" id="PIRNR038455"/>
    </source>
</evidence>
<evidence type="ECO:0000256" key="1">
    <source>
        <dbReference type="ARBA" id="ARBA00004418"/>
    </source>
</evidence>
<evidence type="ECO:0000313" key="21">
    <source>
        <dbReference type="Proteomes" id="UP000219465"/>
    </source>
</evidence>
<dbReference type="PIRSF" id="PIRSF038455">
    <property type="entry name" value="SoxA"/>
    <property type="match status" value="1"/>
</dbReference>
<dbReference type="Pfam" id="PF21342">
    <property type="entry name" value="SoxA-TsdA_cyt-c"/>
    <property type="match status" value="1"/>
</dbReference>
<comment type="cofactor">
    <cofactor evidence="16">
        <name>heme</name>
        <dbReference type="ChEBI" id="CHEBI:30413"/>
    </cofactor>
    <text evidence="16">Binds 2 heme groups per subunit.</text>
</comment>
<dbReference type="GO" id="GO:0016669">
    <property type="term" value="F:oxidoreductase activity, acting on a sulfur group of donors, cytochrome as acceptor"/>
    <property type="evidence" value="ECO:0007669"/>
    <property type="project" value="InterPro"/>
</dbReference>
<dbReference type="AlphaFoldDB" id="A0A286HLV1"/>
<feature type="binding site" description="covalent" evidence="16">
    <location>
        <position position="199"/>
    </location>
    <ligand>
        <name>heme c</name>
        <dbReference type="ChEBI" id="CHEBI:61717"/>
        <label>2</label>
    </ligand>
</feature>
<evidence type="ECO:0000256" key="6">
    <source>
        <dbReference type="ARBA" id="ARBA00022723"/>
    </source>
</evidence>
<dbReference type="InterPro" id="IPR036909">
    <property type="entry name" value="Cyt_c-like_dom_sf"/>
</dbReference>
<comment type="catalytic activity">
    <reaction evidence="13 14">
        <text>S-sulfanyl-L-cysteinyl-[SoxY protein] + thiosulfate + 2 Fe(III)-[cytochrome c] = S-(2-sulfodisulfanyl)-L-cysteinyl-[SoxY protein] + 2 Fe(II)-[cytochrome c] + 2 H(+)</text>
        <dbReference type="Rhea" id="RHEA:51224"/>
        <dbReference type="Rhea" id="RHEA-COMP:10350"/>
        <dbReference type="Rhea" id="RHEA-COMP:14399"/>
        <dbReference type="Rhea" id="RHEA-COMP:14689"/>
        <dbReference type="Rhea" id="RHEA-COMP:14690"/>
        <dbReference type="ChEBI" id="CHEBI:15378"/>
        <dbReference type="ChEBI" id="CHEBI:29033"/>
        <dbReference type="ChEBI" id="CHEBI:29034"/>
        <dbReference type="ChEBI" id="CHEBI:33542"/>
        <dbReference type="ChEBI" id="CHEBI:61963"/>
        <dbReference type="ChEBI" id="CHEBI:140664"/>
        <dbReference type="EC" id="2.8.5.2"/>
    </reaction>
</comment>
<dbReference type="PROSITE" id="PS51007">
    <property type="entry name" value="CYTC"/>
    <property type="match status" value="1"/>
</dbReference>
<evidence type="ECO:0000256" key="18">
    <source>
        <dbReference type="SAM" id="SignalP"/>
    </source>
</evidence>
<evidence type="ECO:0000313" key="20">
    <source>
        <dbReference type="EMBL" id="SOE08742.1"/>
    </source>
</evidence>
<dbReference type="GO" id="GO:0020037">
    <property type="term" value="F:heme binding"/>
    <property type="evidence" value="ECO:0007669"/>
    <property type="project" value="InterPro"/>
</dbReference>
<keyword evidence="6 14" id="KW-0479">Metal-binding</keyword>
<evidence type="ECO:0000256" key="2">
    <source>
        <dbReference type="ARBA" id="ARBA00011530"/>
    </source>
</evidence>
<feature type="binding site" description="axial binding residue" evidence="17">
    <location>
        <position position="243"/>
    </location>
    <ligand>
        <name>heme c</name>
        <dbReference type="ChEBI" id="CHEBI:61717"/>
        <label>2</label>
    </ligand>
    <ligandPart>
        <name>Fe</name>
        <dbReference type="ChEBI" id="CHEBI:18248"/>
    </ligandPart>
</feature>
<feature type="signal peptide" evidence="18">
    <location>
        <begin position="1"/>
        <end position="23"/>
    </location>
</feature>
<evidence type="ECO:0000256" key="7">
    <source>
        <dbReference type="ARBA" id="ARBA00022729"/>
    </source>
</evidence>
<evidence type="ECO:0000256" key="15">
    <source>
        <dbReference type="PIRSR" id="PIRSR038455-1"/>
    </source>
</evidence>
<protein>
    <recommendedName>
        <fullName evidence="14">SoxAX cytochrome complex subunit A</fullName>
        <ecNumber evidence="14">2.8.5.2</ecNumber>
    </recommendedName>
    <alternativeName>
        <fullName evidence="14">Protein SoxA</fullName>
    </alternativeName>
    <alternativeName>
        <fullName evidence="14">Sulfur oxidizing protein A</fullName>
    </alternativeName>
    <alternativeName>
        <fullName evidence="14">Thiosulfate-oxidizing multienzyme system protein SoxA</fullName>
    </alternativeName>
</protein>
<dbReference type="GO" id="GO:0016740">
    <property type="term" value="F:transferase activity"/>
    <property type="evidence" value="ECO:0007669"/>
    <property type="project" value="UniProtKB-KW"/>
</dbReference>
<comment type="similarity">
    <text evidence="11 14">Belongs to the SoxA family.</text>
</comment>
<evidence type="ECO:0000256" key="12">
    <source>
        <dbReference type="ARBA" id="ARBA00048077"/>
    </source>
</evidence>
<evidence type="ECO:0000256" key="9">
    <source>
        <dbReference type="ARBA" id="ARBA00022982"/>
    </source>
</evidence>
<evidence type="ECO:0000256" key="4">
    <source>
        <dbReference type="ARBA" id="ARBA00022617"/>
    </source>
</evidence>
<accession>A0A286HLV1</accession>
<feature type="chain" id="PRO_5013329982" description="SoxAX cytochrome complex subunit A" evidence="18">
    <location>
        <begin position="24"/>
        <end position="282"/>
    </location>
</feature>
<dbReference type="GO" id="GO:0070069">
    <property type="term" value="C:cytochrome complex"/>
    <property type="evidence" value="ECO:0007669"/>
    <property type="project" value="InterPro"/>
</dbReference>
<feature type="binding site" description="covalent" evidence="16">
    <location>
        <position position="97"/>
    </location>
    <ligand>
        <name>heme c</name>
        <dbReference type="ChEBI" id="CHEBI:61717"/>
        <label>1</label>
    </ligand>
</feature>
<evidence type="ECO:0000256" key="13">
    <source>
        <dbReference type="ARBA" id="ARBA00048423"/>
    </source>
</evidence>
<comment type="catalytic activity">
    <reaction evidence="12 14">
        <text>L-cysteinyl-[SoxY protein] + thiosulfate + 2 Fe(III)-[cytochrome c] = S-sulfosulfanyl-L-cysteinyl-[SoxY protein] + 2 Fe(II)-[cytochrome c] + 2 H(+)</text>
        <dbReference type="Rhea" id="RHEA:56720"/>
        <dbReference type="Rhea" id="RHEA-COMP:10350"/>
        <dbReference type="Rhea" id="RHEA-COMP:14328"/>
        <dbReference type="Rhea" id="RHEA-COMP:14399"/>
        <dbReference type="Rhea" id="RHEA-COMP:14691"/>
        <dbReference type="ChEBI" id="CHEBI:15378"/>
        <dbReference type="ChEBI" id="CHEBI:29033"/>
        <dbReference type="ChEBI" id="CHEBI:29034"/>
        <dbReference type="ChEBI" id="CHEBI:29950"/>
        <dbReference type="ChEBI" id="CHEBI:33542"/>
        <dbReference type="ChEBI" id="CHEBI:139321"/>
        <dbReference type="EC" id="2.8.5.2"/>
    </reaction>
</comment>
<dbReference type="GO" id="GO:0009055">
    <property type="term" value="F:electron transfer activity"/>
    <property type="evidence" value="ECO:0007669"/>
    <property type="project" value="InterPro"/>
</dbReference>
<keyword evidence="21" id="KW-1185">Reference proteome</keyword>
<dbReference type="NCBIfam" id="TIGR04484">
    <property type="entry name" value="thiosulf_SoxA"/>
    <property type="match status" value="1"/>
</dbReference>
<keyword evidence="9 14" id="KW-0249">Electron transport</keyword>
<dbReference type="GO" id="GO:0046872">
    <property type="term" value="F:metal ion binding"/>
    <property type="evidence" value="ECO:0007669"/>
    <property type="project" value="UniProtKB-KW"/>
</dbReference>
<dbReference type="InterPro" id="IPR025710">
    <property type="entry name" value="SoxA"/>
</dbReference>
<keyword evidence="10 14" id="KW-0408">Iron</keyword>
<feature type="active site" description="Cysteine persulfide intermediate" evidence="15">
    <location>
        <position position="243"/>
    </location>
</feature>
<evidence type="ECO:0000256" key="11">
    <source>
        <dbReference type="ARBA" id="ARBA00025746"/>
    </source>
</evidence>
<dbReference type="OrthoDB" id="7916986at2"/>
<dbReference type="RefSeq" id="WP_097104656.1">
    <property type="nucleotide sequence ID" value="NZ_OCPC01000001.1"/>
</dbReference>
<proteinExistence type="inferred from homology"/>
<feature type="binding site" evidence="16">
    <location>
        <position position="239"/>
    </location>
    <ligand>
        <name>substrate</name>
    </ligand>
</feature>
<dbReference type="Gene3D" id="1.10.760.10">
    <property type="entry name" value="Cytochrome c-like domain"/>
    <property type="match status" value="2"/>
</dbReference>
<dbReference type="InterPro" id="IPR009056">
    <property type="entry name" value="Cyt_c-like_dom"/>
</dbReference>
<feature type="binding site" description="covalent" evidence="16">
    <location>
        <position position="100"/>
    </location>
    <ligand>
        <name>heme c</name>
        <dbReference type="ChEBI" id="CHEBI:61717"/>
        <label>1</label>
    </ligand>
</feature>
<evidence type="ECO:0000256" key="10">
    <source>
        <dbReference type="ARBA" id="ARBA00023004"/>
    </source>
</evidence>
<reference evidence="21" key="1">
    <citation type="submission" date="2017-08" db="EMBL/GenBank/DDBJ databases">
        <authorList>
            <person name="Varghese N."/>
            <person name="Submissions S."/>
        </authorList>
    </citation>
    <scope>NUCLEOTIDE SEQUENCE [LARGE SCALE GENOMIC DNA]</scope>
    <source>
        <strain evidence="21">KCTC 23107</strain>
    </source>
</reference>
<dbReference type="GO" id="GO:0042597">
    <property type="term" value="C:periplasmic space"/>
    <property type="evidence" value="ECO:0007669"/>
    <property type="project" value="UniProtKB-SubCell"/>
</dbReference>
<feature type="binding site" description="axial binding residue" evidence="17">
    <location>
        <position position="203"/>
    </location>
    <ligand>
        <name>heme c</name>
        <dbReference type="ChEBI" id="CHEBI:61717"/>
        <label>2</label>
    </ligand>
    <ligandPart>
        <name>Fe</name>
        <dbReference type="ChEBI" id="CHEBI:18248"/>
    </ligandPart>
</feature>
<keyword evidence="5 14" id="KW-0808">Transferase</keyword>
<name>A0A286HLV1_9HYPH</name>
<dbReference type="EMBL" id="OCPC01000001">
    <property type="protein sequence ID" value="SOE08742.1"/>
    <property type="molecule type" value="Genomic_DNA"/>
</dbReference>
<keyword evidence="7 18" id="KW-0732">Signal</keyword>
<sequence>MKRLLVAGVVLAASLAGSGPIWADPVDDTLEIDGVPIVTRTAAPEGHPFDELYSGWLFREKETRDLSRDSFENPGMIAVEDGEAMWNTVEGTAGKSCASCHGDAAESMKGVGASFPKWDADSGRPINVELQINKCRTEQMGAEALPFNKGGQQELTAYIKHQSLGMPVKLDLTEGEMQSWWERGKDVYYTRTGQLNLACASCHEVAMGKMIRADHLSQGQVNGFPTYRLKSGLTSLHQRFRGCIRDTRAVQPDAFSDDLMALETYVTWRGTGLSVETPSVRQ</sequence>
<gene>
    <name evidence="20" type="ORF">SAMN05877838_0472</name>
</gene>
<dbReference type="SUPFAM" id="SSF46626">
    <property type="entry name" value="Cytochrome c"/>
    <property type="match status" value="2"/>
</dbReference>
<feature type="domain" description="Cytochrome c" evidence="19">
    <location>
        <begin position="77"/>
        <end position="163"/>
    </location>
</feature>
<keyword evidence="3 14" id="KW-0813">Transport</keyword>
<dbReference type="Proteomes" id="UP000219465">
    <property type="component" value="Unassembled WGS sequence"/>
</dbReference>
<feature type="binding site" description="axial binding residue" evidence="17">
    <location>
        <position position="101"/>
    </location>
    <ligand>
        <name>heme c</name>
        <dbReference type="ChEBI" id="CHEBI:61717"/>
        <label>1</label>
    </ligand>
    <ligandPart>
        <name>Fe</name>
        <dbReference type="ChEBI" id="CHEBI:18248"/>
    </ligandPart>
</feature>
<feature type="binding site" description="covalent" evidence="16">
    <location>
        <position position="202"/>
    </location>
    <ligand>
        <name>heme c</name>
        <dbReference type="ChEBI" id="CHEBI:61717"/>
        <label>2</label>
    </ligand>
</feature>
<evidence type="ECO:0000256" key="8">
    <source>
        <dbReference type="ARBA" id="ARBA00022764"/>
    </source>
</evidence>
<keyword evidence="8 14" id="KW-0574">Periplasm</keyword>
<evidence type="ECO:0000256" key="5">
    <source>
        <dbReference type="ARBA" id="ARBA00022679"/>
    </source>
</evidence>
<keyword evidence="4 14" id="KW-0349">Heme</keyword>
<comment type="subcellular location">
    <subcellularLocation>
        <location evidence="1 14">Periplasm</location>
    </subcellularLocation>
</comment>
<dbReference type="FunFam" id="1.10.760.10:FF:000030">
    <property type="entry name" value="L-cysteine S-thiosulfotransferase subunit SoxA"/>
    <property type="match status" value="1"/>
</dbReference>
<dbReference type="GO" id="GO:0019417">
    <property type="term" value="P:sulfur oxidation"/>
    <property type="evidence" value="ECO:0007669"/>
    <property type="project" value="InterPro"/>
</dbReference>
<feature type="binding site" description="axial binding residue" evidence="17">
    <location>
        <position position="135"/>
    </location>
    <ligand>
        <name>heme c</name>
        <dbReference type="ChEBI" id="CHEBI:61717"/>
        <label>1</label>
    </ligand>
    <ligandPart>
        <name>Fe</name>
        <dbReference type="ChEBI" id="CHEBI:18248"/>
    </ligandPart>
</feature>